<evidence type="ECO:0000256" key="3">
    <source>
        <dbReference type="ARBA" id="ARBA00022692"/>
    </source>
</evidence>
<dbReference type="Pfam" id="PF01810">
    <property type="entry name" value="LysE"/>
    <property type="match status" value="1"/>
</dbReference>
<dbReference type="EMBL" id="BARS01002590">
    <property type="protein sequence ID" value="GAF69772.1"/>
    <property type="molecule type" value="Genomic_DNA"/>
</dbReference>
<evidence type="ECO:0000256" key="1">
    <source>
        <dbReference type="ARBA" id="ARBA00004651"/>
    </source>
</evidence>
<dbReference type="PANTHER" id="PTHR30086:SF20">
    <property type="entry name" value="ARGININE EXPORTER PROTEIN ARGO-RELATED"/>
    <property type="match status" value="1"/>
</dbReference>
<proteinExistence type="predicted"/>
<feature type="transmembrane region" description="Helical" evidence="6">
    <location>
        <begin position="149"/>
        <end position="171"/>
    </location>
</feature>
<dbReference type="GO" id="GO:0005886">
    <property type="term" value="C:plasma membrane"/>
    <property type="evidence" value="ECO:0007669"/>
    <property type="project" value="UniProtKB-SubCell"/>
</dbReference>
<evidence type="ECO:0000256" key="2">
    <source>
        <dbReference type="ARBA" id="ARBA00022475"/>
    </source>
</evidence>
<reference evidence="7" key="1">
    <citation type="journal article" date="2014" name="Front. Microbiol.">
        <title>High frequency of phylogenetically diverse reductive dehalogenase-homologous genes in deep subseafloor sedimentary metagenomes.</title>
        <authorList>
            <person name="Kawai M."/>
            <person name="Futagami T."/>
            <person name="Toyoda A."/>
            <person name="Takaki Y."/>
            <person name="Nishi S."/>
            <person name="Hori S."/>
            <person name="Arai W."/>
            <person name="Tsubouchi T."/>
            <person name="Morono Y."/>
            <person name="Uchiyama I."/>
            <person name="Ito T."/>
            <person name="Fujiyama A."/>
            <person name="Inagaki F."/>
            <person name="Takami H."/>
        </authorList>
    </citation>
    <scope>NUCLEOTIDE SEQUENCE</scope>
    <source>
        <strain evidence="7">Expedition CK06-06</strain>
    </source>
</reference>
<evidence type="ECO:0008006" key="8">
    <source>
        <dbReference type="Google" id="ProtNLM"/>
    </source>
</evidence>
<protein>
    <recommendedName>
        <fullName evidence="8">LysE family translocator</fullName>
    </recommendedName>
</protein>
<keyword evidence="3 6" id="KW-0812">Transmembrane</keyword>
<keyword evidence="2" id="KW-1003">Cell membrane</keyword>
<dbReference type="InterPro" id="IPR001123">
    <property type="entry name" value="LeuE-type"/>
</dbReference>
<comment type="caution">
    <text evidence="7">The sequence shown here is derived from an EMBL/GenBank/DDBJ whole genome shotgun (WGS) entry which is preliminary data.</text>
</comment>
<keyword evidence="4 6" id="KW-1133">Transmembrane helix</keyword>
<evidence type="ECO:0000256" key="5">
    <source>
        <dbReference type="ARBA" id="ARBA00023136"/>
    </source>
</evidence>
<sequence>MMDQVMEALPFLVSGCVFGLAGGFSPGPTTTLVVSQTLRFGVLDGIKVAIAPALTDAPIIIVAVLLVGQLAKFEPVLGVITLLGAGFLIYLAVESLRVRELKIDEAKVEPRSISKGFLVNLFNPHPYLFWFVIGAPKLVEAADVGLSSAVLFIVGLYVCLIGAKILVASLVGRSCSFLKSRGYVYINRLLGLALGAFAFFFMRDGLRFVGVGV</sequence>
<organism evidence="7">
    <name type="scientific">marine sediment metagenome</name>
    <dbReference type="NCBI Taxonomy" id="412755"/>
    <lineage>
        <taxon>unclassified sequences</taxon>
        <taxon>metagenomes</taxon>
        <taxon>ecological metagenomes</taxon>
    </lineage>
</organism>
<evidence type="ECO:0000256" key="6">
    <source>
        <dbReference type="SAM" id="Phobius"/>
    </source>
</evidence>
<name>X0S1D0_9ZZZZ</name>
<evidence type="ECO:0000256" key="4">
    <source>
        <dbReference type="ARBA" id="ARBA00022989"/>
    </source>
</evidence>
<gene>
    <name evidence="7" type="ORF">S01H1_04963</name>
</gene>
<feature type="transmembrane region" description="Helical" evidence="6">
    <location>
        <begin position="75"/>
        <end position="93"/>
    </location>
</feature>
<dbReference type="AlphaFoldDB" id="X0S1D0"/>
<feature type="transmembrane region" description="Helical" evidence="6">
    <location>
        <begin position="47"/>
        <end position="68"/>
    </location>
</feature>
<comment type="subcellular location">
    <subcellularLocation>
        <location evidence="1">Cell membrane</location>
        <topology evidence="1">Multi-pass membrane protein</topology>
    </subcellularLocation>
</comment>
<evidence type="ECO:0000313" key="7">
    <source>
        <dbReference type="EMBL" id="GAF69772.1"/>
    </source>
</evidence>
<dbReference type="PANTHER" id="PTHR30086">
    <property type="entry name" value="ARGININE EXPORTER PROTEIN ARGO"/>
    <property type="match status" value="1"/>
</dbReference>
<dbReference type="GO" id="GO:0015171">
    <property type="term" value="F:amino acid transmembrane transporter activity"/>
    <property type="evidence" value="ECO:0007669"/>
    <property type="project" value="TreeGrafter"/>
</dbReference>
<keyword evidence="5 6" id="KW-0472">Membrane</keyword>
<feature type="transmembrane region" description="Helical" evidence="6">
    <location>
        <begin position="183"/>
        <end position="202"/>
    </location>
</feature>
<accession>X0S1D0</accession>